<evidence type="ECO:0000256" key="3">
    <source>
        <dbReference type="ARBA" id="ARBA00022692"/>
    </source>
</evidence>
<proteinExistence type="inferred from homology"/>
<dbReference type="PANTHER" id="PTHR31247:SF5">
    <property type="entry name" value="DUF4203 DOMAIN-CONTAINING PROTEIN"/>
    <property type="match status" value="1"/>
</dbReference>
<evidence type="ECO:0000313" key="10">
    <source>
        <dbReference type="EMBL" id="KAG0323860.1"/>
    </source>
</evidence>
<dbReference type="InterPro" id="IPR040236">
    <property type="entry name" value="TMEM198"/>
</dbReference>
<accession>A0A9P6RMS6</accession>
<feature type="compositionally biased region" description="Polar residues" evidence="7">
    <location>
        <begin position="356"/>
        <end position="368"/>
    </location>
</feature>
<comment type="caution">
    <text evidence="10">The sequence shown here is derived from an EMBL/GenBank/DDBJ whole genome shotgun (WGS) entry which is preliminary data.</text>
</comment>
<feature type="transmembrane region" description="Helical" evidence="8">
    <location>
        <begin position="82"/>
        <end position="102"/>
    </location>
</feature>
<dbReference type="PANTHER" id="PTHR31247">
    <property type="entry name" value="TRANSMEMBRANE PROTEIN 198 FAMILY MEMBER"/>
    <property type="match status" value="1"/>
</dbReference>
<feature type="compositionally biased region" description="Low complexity" evidence="7">
    <location>
        <begin position="263"/>
        <end position="275"/>
    </location>
</feature>
<feature type="region of interest" description="Disordered" evidence="7">
    <location>
        <begin position="252"/>
        <end position="275"/>
    </location>
</feature>
<keyword evidence="5 8" id="KW-0472">Membrane</keyword>
<feature type="region of interest" description="Disordered" evidence="7">
    <location>
        <begin position="292"/>
        <end position="399"/>
    </location>
</feature>
<evidence type="ECO:0000256" key="6">
    <source>
        <dbReference type="ARBA" id="ARBA00049737"/>
    </source>
</evidence>
<organism evidence="10 11">
    <name type="scientific">Dissophora globulifera</name>
    <dbReference type="NCBI Taxonomy" id="979702"/>
    <lineage>
        <taxon>Eukaryota</taxon>
        <taxon>Fungi</taxon>
        <taxon>Fungi incertae sedis</taxon>
        <taxon>Mucoromycota</taxon>
        <taxon>Mortierellomycotina</taxon>
        <taxon>Mortierellomycetes</taxon>
        <taxon>Mortierellales</taxon>
        <taxon>Mortierellaceae</taxon>
        <taxon>Dissophora</taxon>
    </lineage>
</organism>
<dbReference type="AlphaFoldDB" id="A0A9P6RMS6"/>
<feature type="domain" description="TM7S3/TM198-like" evidence="9">
    <location>
        <begin position="6"/>
        <end position="197"/>
    </location>
</feature>
<evidence type="ECO:0000256" key="2">
    <source>
        <dbReference type="ARBA" id="ARBA00006244"/>
    </source>
</evidence>
<feature type="transmembrane region" description="Helical" evidence="8">
    <location>
        <begin position="109"/>
        <end position="126"/>
    </location>
</feature>
<evidence type="ECO:0000256" key="4">
    <source>
        <dbReference type="ARBA" id="ARBA00022989"/>
    </source>
</evidence>
<name>A0A9P6RMS6_9FUNG</name>
<dbReference type="EMBL" id="JAAAIP010000172">
    <property type="protein sequence ID" value="KAG0323860.1"/>
    <property type="molecule type" value="Genomic_DNA"/>
</dbReference>
<evidence type="ECO:0000256" key="8">
    <source>
        <dbReference type="SAM" id="Phobius"/>
    </source>
</evidence>
<evidence type="ECO:0000256" key="5">
    <source>
        <dbReference type="ARBA" id="ARBA00023136"/>
    </source>
</evidence>
<evidence type="ECO:0000256" key="7">
    <source>
        <dbReference type="SAM" id="MobiDB-lite"/>
    </source>
</evidence>
<dbReference type="InterPro" id="IPR025256">
    <property type="entry name" value="TM7S3/TM198-like_dom"/>
</dbReference>
<comment type="subcellular location">
    <subcellularLocation>
        <location evidence="1">Membrane</location>
        <topology evidence="1">Multi-pass membrane protein</topology>
    </subcellularLocation>
</comment>
<reference evidence="10" key="1">
    <citation type="journal article" date="2020" name="Fungal Divers.">
        <title>Resolving the Mortierellaceae phylogeny through synthesis of multi-gene phylogenetics and phylogenomics.</title>
        <authorList>
            <person name="Vandepol N."/>
            <person name="Liber J."/>
            <person name="Desiro A."/>
            <person name="Na H."/>
            <person name="Kennedy M."/>
            <person name="Barry K."/>
            <person name="Grigoriev I.V."/>
            <person name="Miller A.N."/>
            <person name="O'Donnell K."/>
            <person name="Stajich J.E."/>
            <person name="Bonito G."/>
        </authorList>
    </citation>
    <scope>NUCLEOTIDE SEQUENCE</scope>
    <source>
        <strain evidence="10">REB-010B</strain>
    </source>
</reference>
<feature type="transmembrane region" description="Helical" evidence="8">
    <location>
        <begin position="59"/>
        <end position="76"/>
    </location>
</feature>
<evidence type="ECO:0000313" key="11">
    <source>
        <dbReference type="Proteomes" id="UP000738325"/>
    </source>
</evidence>
<gene>
    <name evidence="10" type="ORF">BGZ99_002431</name>
</gene>
<dbReference type="Pfam" id="PF13886">
    <property type="entry name" value="TM7S3_TM198"/>
    <property type="match status" value="1"/>
</dbReference>
<dbReference type="GO" id="GO:0005886">
    <property type="term" value="C:plasma membrane"/>
    <property type="evidence" value="ECO:0007669"/>
    <property type="project" value="TreeGrafter"/>
</dbReference>
<feature type="compositionally biased region" description="Polar residues" evidence="7">
    <location>
        <begin position="292"/>
        <end position="314"/>
    </location>
</feature>
<dbReference type="OrthoDB" id="102260at2759"/>
<dbReference type="Proteomes" id="UP000738325">
    <property type="component" value="Unassembled WGS sequence"/>
</dbReference>
<keyword evidence="11" id="KW-1185">Reference proteome</keyword>
<feature type="compositionally biased region" description="Polar residues" evidence="7">
    <location>
        <begin position="381"/>
        <end position="393"/>
    </location>
</feature>
<protein>
    <recommendedName>
        <fullName evidence="6">Transmembrane protein 198</fullName>
    </recommendedName>
</protein>
<evidence type="ECO:0000256" key="1">
    <source>
        <dbReference type="ARBA" id="ARBA00004141"/>
    </source>
</evidence>
<keyword evidence="3 8" id="KW-0812">Transmembrane</keyword>
<evidence type="ECO:0000259" key="9">
    <source>
        <dbReference type="Pfam" id="PF13886"/>
    </source>
</evidence>
<feature type="transmembrane region" description="Helical" evidence="8">
    <location>
        <begin position="180"/>
        <end position="201"/>
    </location>
</feature>
<feature type="compositionally biased region" description="Basic and acidic residues" evidence="7">
    <location>
        <begin position="370"/>
        <end position="380"/>
    </location>
</feature>
<feature type="transmembrane region" description="Helical" evidence="8">
    <location>
        <begin position="28"/>
        <end position="47"/>
    </location>
</feature>
<keyword evidence="4 8" id="KW-1133">Transmembrane helix</keyword>
<sequence length="399" mass="44624">MMDRSFFTVFGLVLVLFGYKLLRATLVFMGFVAWALITIVIMVVCKWTFASQLFRPTHYLFWMWFLAGIAGGLLALRYWELGLIFTGGFGGFALAMGIIGACDDHLSSTGRYVLLVYLIFVGATLPTFCERFVITISTSFGGAFMFMYGIDEFLQLGYRDIIVVFQFAGRAFSYHADRKVFIMLGSTLAFAVVGIVWEFWWHRTPLWMNEKALFSIRGRPFGKRPHKLMGERLLRRMRRSLCLRLKKAKGMPYGEDQEDSTVKQGQAQNKQYQGQPTIIVVDDGSSNIGKLSNKSDTYIGSDSGISAKTTSSLNVEDADAQEKERAQRWSALSASTLTPPMDELHSKNIQGGGQGQRWSALSSATLSPSIEERNDKDEGNKTGSGSDTKSIQSFEKKGD</sequence>
<comment type="similarity">
    <text evidence="2">Belongs to the TMEM198 family.</text>
</comment>